<accession>G7YK27</accession>
<gene>
    <name evidence="2" type="ORF">CLF_109972</name>
</gene>
<evidence type="ECO:0000256" key="1">
    <source>
        <dbReference type="SAM" id="MobiDB-lite"/>
    </source>
</evidence>
<dbReference type="Proteomes" id="UP000008909">
    <property type="component" value="Unassembled WGS sequence"/>
</dbReference>
<protein>
    <submittedName>
        <fullName evidence="2">Uncharacterized protein</fullName>
    </submittedName>
</protein>
<proteinExistence type="predicted"/>
<feature type="region of interest" description="Disordered" evidence="1">
    <location>
        <begin position="60"/>
        <end position="81"/>
    </location>
</feature>
<organism evidence="2 3">
    <name type="scientific">Clonorchis sinensis</name>
    <name type="common">Chinese liver fluke</name>
    <dbReference type="NCBI Taxonomy" id="79923"/>
    <lineage>
        <taxon>Eukaryota</taxon>
        <taxon>Metazoa</taxon>
        <taxon>Spiralia</taxon>
        <taxon>Lophotrochozoa</taxon>
        <taxon>Platyhelminthes</taxon>
        <taxon>Trematoda</taxon>
        <taxon>Digenea</taxon>
        <taxon>Opisthorchiida</taxon>
        <taxon>Opisthorchiata</taxon>
        <taxon>Opisthorchiidae</taxon>
        <taxon>Clonorchis</taxon>
    </lineage>
</organism>
<evidence type="ECO:0000313" key="2">
    <source>
        <dbReference type="EMBL" id="GAA53309.1"/>
    </source>
</evidence>
<keyword evidence="3" id="KW-1185">Reference proteome</keyword>
<name>G7YK27_CLOSI</name>
<reference key="2">
    <citation type="submission" date="2011-10" db="EMBL/GenBank/DDBJ databases">
        <title>The genome and transcriptome sequence of Clonorchis sinensis provide insights into the carcinogenic liver fluke.</title>
        <authorList>
            <person name="Wang X."/>
            <person name="Huang Y."/>
            <person name="Chen W."/>
            <person name="Liu H."/>
            <person name="Guo L."/>
            <person name="Chen Y."/>
            <person name="Luo F."/>
            <person name="Zhou W."/>
            <person name="Sun J."/>
            <person name="Mao Q."/>
            <person name="Liang P."/>
            <person name="Zhou C."/>
            <person name="Tian Y."/>
            <person name="Men J."/>
            <person name="Lv X."/>
            <person name="Huang L."/>
            <person name="Zhou J."/>
            <person name="Hu Y."/>
            <person name="Li R."/>
            <person name="Zhang F."/>
            <person name="Lei H."/>
            <person name="Li X."/>
            <person name="Hu X."/>
            <person name="Liang C."/>
            <person name="Xu J."/>
            <person name="Wu Z."/>
            <person name="Yu X."/>
        </authorList>
    </citation>
    <scope>NUCLEOTIDE SEQUENCE</scope>
    <source>
        <strain>Henan</strain>
    </source>
</reference>
<sequence length="98" mass="10858">MQLHVSLVIQKTDGTIKCEVHGKQTWKGFTKTKATKAQLPAIVPPHTYIESSILAVRRDNGQMQGRSEHNPSSLTHDTAGMDSFATRLHPLGCLSYEE</sequence>
<feature type="compositionally biased region" description="Polar residues" evidence="1">
    <location>
        <begin position="61"/>
        <end position="76"/>
    </location>
</feature>
<dbReference type="EMBL" id="DF143467">
    <property type="protein sequence ID" value="GAA53309.1"/>
    <property type="molecule type" value="Genomic_DNA"/>
</dbReference>
<dbReference type="AlphaFoldDB" id="G7YK27"/>
<reference evidence="2" key="1">
    <citation type="journal article" date="2011" name="Genome Biol.">
        <title>The draft genome of the carcinogenic human liver fluke Clonorchis sinensis.</title>
        <authorList>
            <person name="Wang X."/>
            <person name="Chen W."/>
            <person name="Huang Y."/>
            <person name="Sun J."/>
            <person name="Men J."/>
            <person name="Liu H."/>
            <person name="Luo F."/>
            <person name="Guo L."/>
            <person name="Lv X."/>
            <person name="Deng C."/>
            <person name="Zhou C."/>
            <person name="Fan Y."/>
            <person name="Li X."/>
            <person name="Huang L."/>
            <person name="Hu Y."/>
            <person name="Liang C."/>
            <person name="Hu X."/>
            <person name="Xu J."/>
            <person name="Yu X."/>
        </authorList>
    </citation>
    <scope>NUCLEOTIDE SEQUENCE [LARGE SCALE GENOMIC DNA]</scope>
    <source>
        <strain evidence="2">Henan</strain>
    </source>
</reference>
<evidence type="ECO:0000313" key="3">
    <source>
        <dbReference type="Proteomes" id="UP000008909"/>
    </source>
</evidence>